<dbReference type="GeneID" id="92992025"/>
<accession>A0A1R0FA52</accession>
<keyword evidence="3" id="KW-1185">Reference proteome</keyword>
<dbReference type="InterPro" id="IPR036913">
    <property type="entry name" value="YegP-like_sf"/>
</dbReference>
<evidence type="ECO:0000313" key="2">
    <source>
        <dbReference type="EMBL" id="OLY43855.1"/>
    </source>
</evidence>
<dbReference type="AlphaFoldDB" id="A0A1R0FA52"/>
<dbReference type="OrthoDB" id="9802792at2"/>
<evidence type="ECO:0000259" key="1">
    <source>
        <dbReference type="Pfam" id="PF07411"/>
    </source>
</evidence>
<gene>
    <name evidence="2" type="ORF">PEB0149_012950</name>
</gene>
<name>A0A1R0FA52_9HYPH</name>
<reference evidence="2 3" key="1">
    <citation type="submission" date="2016-12" db="EMBL/GenBank/DDBJ databases">
        <title>Comparative genomics of Bartonella apis.</title>
        <authorList>
            <person name="Engel P."/>
        </authorList>
    </citation>
    <scope>NUCLEOTIDE SEQUENCE [LARGE SCALE GENOMIC DNA]</scope>
    <source>
        <strain evidence="2 3">PEB0149</strain>
    </source>
</reference>
<dbReference type="SUPFAM" id="SSF160113">
    <property type="entry name" value="YegP-like"/>
    <property type="match status" value="1"/>
</dbReference>
<dbReference type="EMBL" id="LXYT01000001">
    <property type="protein sequence ID" value="OLY43855.1"/>
    <property type="molecule type" value="Genomic_DNA"/>
</dbReference>
<proteinExistence type="predicted"/>
<organism evidence="2 3">
    <name type="scientific">Bartonella apis</name>
    <dbReference type="NCBI Taxonomy" id="1686310"/>
    <lineage>
        <taxon>Bacteria</taxon>
        <taxon>Pseudomonadati</taxon>
        <taxon>Pseudomonadota</taxon>
        <taxon>Alphaproteobacteria</taxon>
        <taxon>Hyphomicrobiales</taxon>
        <taxon>Bartonellaceae</taxon>
        <taxon>Bartonella</taxon>
    </lineage>
</organism>
<evidence type="ECO:0000313" key="3">
    <source>
        <dbReference type="Proteomes" id="UP000187344"/>
    </source>
</evidence>
<dbReference type="Pfam" id="PF07411">
    <property type="entry name" value="DUF1508"/>
    <property type="match status" value="1"/>
</dbReference>
<sequence>MRFEIYKDKNGEWRWHLKAANHEKIAISGEGYKNKADALHAIDLVKSSYNAPVVEI</sequence>
<comment type="caution">
    <text evidence="2">The sequence shown here is derived from an EMBL/GenBank/DDBJ whole genome shotgun (WGS) entry which is preliminary data.</text>
</comment>
<dbReference type="Proteomes" id="UP000187344">
    <property type="component" value="Unassembled WGS sequence"/>
</dbReference>
<dbReference type="InterPro" id="IPR010879">
    <property type="entry name" value="DUF1508"/>
</dbReference>
<feature type="domain" description="DUF1508" evidence="1">
    <location>
        <begin position="8"/>
        <end position="54"/>
    </location>
</feature>
<dbReference type="RefSeq" id="WP_075869020.1">
    <property type="nucleotide sequence ID" value="NZ_CALYQA010000006.1"/>
</dbReference>
<protein>
    <submittedName>
        <fullName evidence="2">Uncharacterized conserved protein YegP, UPF0339 family</fullName>
    </submittedName>
</protein>
<dbReference type="Gene3D" id="3.30.160.160">
    <property type="entry name" value="YegP-like"/>
    <property type="match status" value="1"/>
</dbReference>